<dbReference type="Proteomes" id="UP000006633">
    <property type="component" value="Chromosome"/>
</dbReference>
<name>D7A3Y8_ANCN5</name>
<reference evidence="1 2" key="1">
    <citation type="journal article" date="2012" name="Stand. Genomic Sci.">
        <title>Complete genome sequence of the facultatively chemolithoautotrophic and methylotrophic alpha Proteobacterium Starkeya novella type strain (ATCC 8093(T)).</title>
        <authorList>
            <person name="Kappler U."/>
            <person name="Davenport K."/>
            <person name="Beatson S."/>
            <person name="Lucas S."/>
            <person name="Lapidus A."/>
            <person name="Copeland A."/>
            <person name="Berry K.W."/>
            <person name="Glavina Del Rio T."/>
            <person name="Hammon N."/>
            <person name="Dalin E."/>
            <person name="Tice H."/>
            <person name="Pitluck S."/>
            <person name="Richardson P."/>
            <person name="Bruce D."/>
            <person name="Goodwin L.A."/>
            <person name="Han C."/>
            <person name="Tapia R."/>
            <person name="Detter J.C."/>
            <person name="Chang Y.J."/>
            <person name="Jeffries C.D."/>
            <person name="Land M."/>
            <person name="Hauser L."/>
            <person name="Kyrpides N.C."/>
            <person name="Goker M."/>
            <person name="Ivanova N."/>
            <person name="Klenk H.P."/>
            <person name="Woyke T."/>
        </authorList>
    </citation>
    <scope>NUCLEOTIDE SEQUENCE [LARGE SCALE GENOMIC DNA]</scope>
    <source>
        <strain evidence="2">ATCC 8093 / DSM 506 / JCM 20403 / CCM 1077 / IAM 12100 / NBRC 12443 / NCIMB 10456</strain>
    </source>
</reference>
<dbReference type="AlphaFoldDB" id="D7A3Y8"/>
<dbReference type="KEGG" id="sno:Snov_4509"/>
<protein>
    <submittedName>
        <fullName evidence="1">Uncharacterized protein</fullName>
    </submittedName>
</protein>
<evidence type="ECO:0000313" key="2">
    <source>
        <dbReference type="Proteomes" id="UP000006633"/>
    </source>
</evidence>
<gene>
    <name evidence="1" type="ordered locus">Snov_4509</name>
</gene>
<accession>D7A3Y8</accession>
<organism evidence="1 2">
    <name type="scientific">Ancylobacter novellus (strain ATCC 8093 / DSM 506 / JCM 20403 / CCM 1077 / IAM 12100 / NBRC 12443 / NCIMB 10456)</name>
    <name type="common">Starkeya novella</name>
    <dbReference type="NCBI Taxonomy" id="639283"/>
    <lineage>
        <taxon>Bacteria</taxon>
        <taxon>Pseudomonadati</taxon>
        <taxon>Pseudomonadota</taxon>
        <taxon>Alphaproteobacteria</taxon>
        <taxon>Hyphomicrobiales</taxon>
        <taxon>Xanthobacteraceae</taxon>
        <taxon>Ancylobacter</taxon>
    </lineage>
</organism>
<keyword evidence="2" id="KW-1185">Reference proteome</keyword>
<dbReference type="EMBL" id="CP002026">
    <property type="protein sequence ID" value="ADH91765.1"/>
    <property type="molecule type" value="Genomic_DNA"/>
</dbReference>
<dbReference type="HOGENOM" id="CLU_198384_0_0_5"/>
<dbReference type="RefSeq" id="WP_013169263.1">
    <property type="nucleotide sequence ID" value="NC_014217.1"/>
</dbReference>
<proteinExistence type="predicted"/>
<dbReference type="OrthoDB" id="8370359at2"/>
<evidence type="ECO:0000313" key="1">
    <source>
        <dbReference type="EMBL" id="ADH91765.1"/>
    </source>
</evidence>
<sequence>MSALAASFKMVIRCHNCRKDVVQRLDVPAAEDAPTCVDELVESGALSQLRFHCPRCEGMIGSVRAVSEVSAQMA</sequence>